<keyword evidence="1 7" id="KW-0547">Nucleotide-binding</keyword>
<dbReference type="SUPFAM" id="SSF52540">
    <property type="entry name" value="P-loop containing nucleoside triphosphate hydrolases"/>
    <property type="match status" value="1"/>
</dbReference>
<dbReference type="SMART" id="SM00490">
    <property type="entry name" value="HELICc"/>
    <property type="match status" value="1"/>
</dbReference>
<dbReference type="InterPro" id="IPR000629">
    <property type="entry name" value="RNA-helicase_DEAD-box_CS"/>
</dbReference>
<dbReference type="EMBL" id="DXBV01000104">
    <property type="protein sequence ID" value="HIZ31598.1"/>
    <property type="molecule type" value="Genomic_DNA"/>
</dbReference>
<accession>A0A9D2J031</accession>
<evidence type="ECO:0000256" key="2">
    <source>
        <dbReference type="ARBA" id="ARBA00022801"/>
    </source>
</evidence>
<feature type="domain" description="DEAD-box RNA helicase Q" evidence="10">
    <location>
        <begin position="2"/>
        <end position="30"/>
    </location>
</feature>
<dbReference type="InterPro" id="IPR050079">
    <property type="entry name" value="DEAD_box_RNA_helicase"/>
</dbReference>
<gene>
    <name evidence="11" type="ORF">H9813_10280</name>
</gene>
<dbReference type="InterPro" id="IPR014014">
    <property type="entry name" value="RNA_helicase_DEAD_Q_motif"/>
</dbReference>
<feature type="domain" description="Helicase ATP-binding" evidence="8">
    <location>
        <begin position="33"/>
        <end position="204"/>
    </location>
</feature>
<dbReference type="PROSITE" id="PS00039">
    <property type="entry name" value="DEAD_ATP_HELICASE"/>
    <property type="match status" value="1"/>
</dbReference>
<dbReference type="GO" id="GO:0016787">
    <property type="term" value="F:hydrolase activity"/>
    <property type="evidence" value="ECO:0007669"/>
    <property type="project" value="UniProtKB-KW"/>
</dbReference>
<evidence type="ECO:0000313" key="12">
    <source>
        <dbReference type="Proteomes" id="UP000824035"/>
    </source>
</evidence>
<evidence type="ECO:0000256" key="3">
    <source>
        <dbReference type="ARBA" id="ARBA00022806"/>
    </source>
</evidence>
<dbReference type="CDD" id="cd00268">
    <property type="entry name" value="DEADc"/>
    <property type="match status" value="1"/>
</dbReference>
<keyword evidence="3 7" id="KW-0347">Helicase</keyword>
<comment type="caution">
    <text evidence="11">The sequence shown here is derived from an EMBL/GenBank/DDBJ whole genome shotgun (WGS) entry which is preliminary data.</text>
</comment>
<dbReference type="AlphaFoldDB" id="A0A9D2J031"/>
<dbReference type="GO" id="GO:0003724">
    <property type="term" value="F:RNA helicase activity"/>
    <property type="evidence" value="ECO:0007669"/>
    <property type="project" value="InterPro"/>
</dbReference>
<dbReference type="Gene3D" id="3.40.50.300">
    <property type="entry name" value="P-loop containing nucleotide triphosphate hydrolases"/>
    <property type="match status" value="2"/>
</dbReference>
<dbReference type="PANTHER" id="PTHR47959:SF13">
    <property type="entry name" value="ATP-DEPENDENT RNA HELICASE RHLE"/>
    <property type="match status" value="1"/>
</dbReference>
<evidence type="ECO:0000259" key="9">
    <source>
        <dbReference type="PROSITE" id="PS51194"/>
    </source>
</evidence>
<dbReference type="InterPro" id="IPR044742">
    <property type="entry name" value="DEAD/DEAH_RhlB"/>
</dbReference>
<dbReference type="PANTHER" id="PTHR47959">
    <property type="entry name" value="ATP-DEPENDENT RNA HELICASE RHLE-RELATED"/>
    <property type="match status" value="1"/>
</dbReference>
<evidence type="ECO:0000256" key="6">
    <source>
        <dbReference type="PROSITE-ProRule" id="PRU00552"/>
    </source>
</evidence>
<feature type="short sequence motif" description="Q motif" evidence="6">
    <location>
        <begin position="2"/>
        <end position="30"/>
    </location>
</feature>
<organism evidence="11 12">
    <name type="scientific">Candidatus Allofournierella merdipullorum</name>
    <dbReference type="NCBI Taxonomy" id="2838595"/>
    <lineage>
        <taxon>Bacteria</taxon>
        <taxon>Bacillati</taxon>
        <taxon>Bacillota</taxon>
        <taxon>Clostridia</taxon>
        <taxon>Eubacteriales</taxon>
        <taxon>Oscillospiraceae</taxon>
        <taxon>Allofournierella</taxon>
    </lineage>
</organism>
<evidence type="ECO:0000259" key="10">
    <source>
        <dbReference type="PROSITE" id="PS51195"/>
    </source>
</evidence>
<dbReference type="PROSITE" id="PS51195">
    <property type="entry name" value="Q_MOTIF"/>
    <property type="match status" value="1"/>
</dbReference>
<dbReference type="CDD" id="cd18787">
    <property type="entry name" value="SF2_C_DEAD"/>
    <property type="match status" value="1"/>
</dbReference>
<dbReference type="RefSeq" id="WP_394969218.1">
    <property type="nucleotide sequence ID" value="NZ_CALXHM010000037.1"/>
</dbReference>
<dbReference type="GO" id="GO:0005829">
    <property type="term" value="C:cytosol"/>
    <property type="evidence" value="ECO:0007669"/>
    <property type="project" value="TreeGrafter"/>
</dbReference>
<reference evidence="11" key="1">
    <citation type="journal article" date="2021" name="PeerJ">
        <title>Extensive microbial diversity within the chicken gut microbiome revealed by metagenomics and culture.</title>
        <authorList>
            <person name="Gilroy R."/>
            <person name="Ravi A."/>
            <person name="Getino M."/>
            <person name="Pursley I."/>
            <person name="Horton D.L."/>
            <person name="Alikhan N.F."/>
            <person name="Baker D."/>
            <person name="Gharbi K."/>
            <person name="Hall N."/>
            <person name="Watson M."/>
            <person name="Adriaenssens E.M."/>
            <person name="Foster-Nyarko E."/>
            <person name="Jarju S."/>
            <person name="Secka A."/>
            <person name="Antonio M."/>
            <person name="Oren A."/>
            <person name="Chaudhuri R.R."/>
            <person name="La Ragione R."/>
            <person name="Hildebrand F."/>
            <person name="Pallen M.J."/>
        </authorList>
    </citation>
    <scope>NUCLEOTIDE SEQUENCE</scope>
    <source>
        <strain evidence="11">ChiGjej4B4-18154</strain>
    </source>
</reference>
<keyword evidence="2 7" id="KW-0378">Hydrolase</keyword>
<proteinExistence type="inferred from homology"/>
<evidence type="ECO:0000256" key="1">
    <source>
        <dbReference type="ARBA" id="ARBA00022741"/>
    </source>
</evidence>
<dbReference type="Proteomes" id="UP000824035">
    <property type="component" value="Unassembled WGS sequence"/>
</dbReference>
<feature type="domain" description="Helicase C-terminal" evidence="9">
    <location>
        <begin position="231"/>
        <end position="380"/>
    </location>
</feature>
<evidence type="ECO:0000256" key="5">
    <source>
        <dbReference type="ARBA" id="ARBA00038437"/>
    </source>
</evidence>
<dbReference type="InterPro" id="IPR011545">
    <property type="entry name" value="DEAD/DEAH_box_helicase_dom"/>
</dbReference>
<reference evidence="11" key="2">
    <citation type="submission" date="2021-04" db="EMBL/GenBank/DDBJ databases">
        <authorList>
            <person name="Gilroy R."/>
        </authorList>
    </citation>
    <scope>NUCLEOTIDE SEQUENCE</scope>
    <source>
        <strain evidence="11">ChiGjej4B4-18154</strain>
    </source>
</reference>
<evidence type="ECO:0000313" key="11">
    <source>
        <dbReference type="EMBL" id="HIZ31598.1"/>
    </source>
</evidence>
<name>A0A9D2J031_9FIRM</name>
<comment type="similarity">
    <text evidence="5 7">Belongs to the DEAD box helicase family.</text>
</comment>
<dbReference type="PROSITE" id="PS51192">
    <property type="entry name" value="HELICASE_ATP_BIND_1"/>
    <property type="match status" value="1"/>
</dbReference>
<dbReference type="InterPro" id="IPR014001">
    <property type="entry name" value="Helicase_ATP-bd"/>
</dbReference>
<dbReference type="InterPro" id="IPR027417">
    <property type="entry name" value="P-loop_NTPase"/>
</dbReference>
<dbReference type="GO" id="GO:0005524">
    <property type="term" value="F:ATP binding"/>
    <property type="evidence" value="ECO:0007669"/>
    <property type="project" value="UniProtKB-KW"/>
</dbReference>
<dbReference type="Pfam" id="PF00270">
    <property type="entry name" value="DEAD"/>
    <property type="match status" value="1"/>
</dbReference>
<keyword evidence="4 7" id="KW-0067">ATP-binding</keyword>
<dbReference type="PROSITE" id="PS51194">
    <property type="entry name" value="HELICASE_CTER"/>
    <property type="match status" value="1"/>
</dbReference>
<evidence type="ECO:0000256" key="4">
    <source>
        <dbReference type="ARBA" id="ARBA00022840"/>
    </source>
</evidence>
<evidence type="ECO:0000259" key="8">
    <source>
        <dbReference type="PROSITE" id="PS51192"/>
    </source>
</evidence>
<dbReference type="Pfam" id="PF00271">
    <property type="entry name" value="Helicase_C"/>
    <property type="match status" value="1"/>
</dbReference>
<dbReference type="SMART" id="SM00487">
    <property type="entry name" value="DEXDc"/>
    <property type="match status" value="1"/>
</dbReference>
<evidence type="ECO:0000256" key="7">
    <source>
        <dbReference type="RuleBase" id="RU000492"/>
    </source>
</evidence>
<sequence length="393" mass="43871">MLYKDLTGVRPEILQAVERMGFTEMTEVQEKTIPVMMAGHDVIAKAPTGTGKTCAFGIPIIERIDPSRPLPQAVILAPTRELAQQIAGDLEELTHFLPDVRTVCVYGGADMQKQANRLKKGCQIVVATPGRLMDHMRHKSIDVSAVTSIVLDEADEMLNMGFYKDVRKIIDAMKARKSLCMFSATISREVMDIGWLYQRDAEEIIVQPVQASQPKITQYTLCTTGRSKLADVAQIIISGGYKRVMVFCNTKFTTATLTNQLARLNFVTDCLHGDLSQGERNKIMAAFREGKIAVLVATDVAARGIDVEDVDAVINYEVPSSNEYYTHRIGRTGRAKKEGVSYLLYDASEKKRVDELLRLTRSKATPVHWDASHTSLIEEEVDTGDKFQIRSYF</sequence>
<protein>
    <submittedName>
        <fullName evidence="11">DEAD/DEAH box helicase</fullName>
    </submittedName>
</protein>
<dbReference type="InterPro" id="IPR001650">
    <property type="entry name" value="Helicase_C-like"/>
</dbReference>
<dbReference type="GO" id="GO:0003676">
    <property type="term" value="F:nucleic acid binding"/>
    <property type="evidence" value="ECO:0007669"/>
    <property type="project" value="InterPro"/>
</dbReference>